<evidence type="ECO:0000313" key="3">
    <source>
        <dbReference type="EMBL" id="GAA1766322.1"/>
    </source>
</evidence>
<evidence type="ECO:0000313" key="4">
    <source>
        <dbReference type="Proteomes" id="UP001501475"/>
    </source>
</evidence>
<dbReference type="InterPro" id="IPR002656">
    <property type="entry name" value="Acyl_transf_3_dom"/>
</dbReference>
<comment type="caution">
    <text evidence="3">The sequence shown here is derived from an EMBL/GenBank/DDBJ whole genome shotgun (WGS) entry which is preliminary data.</text>
</comment>
<feature type="transmembrane region" description="Helical" evidence="1">
    <location>
        <begin position="27"/>
        <end position="45"/>
    </location>
</feature>
<feature type="domain" description="Acyltransferase 3" evidence="2">
    <location>
        <begin position="1"/>
        <end position="190"/>
    </location>
</feature>
<feature type="transmembrane region" description="Helical" evidence="1">
    <location>
        <begin position="148"/>
        <end position="166"/>
    </location>
</feature>
<evidence type="ECO:0000259" key="2">
    <source>
        <dbReference type="Pfam" id="PF01757"/>
    </source>
</evidence>
<dbReference type="Proteomes" id="UP001501475">
    <property type="component" value="Unassembled WGS sequence"/>
</dbReference>
<dbReference type="PANTHER" id="PTHR23028">
    <property type="entry name" value="ACETYLTRANSFERASE"/>
    <property type="match status" value="1"/>
</dbReference>
<reference evidence="4" key="1">
    <citation type="journal article" date="2019" name="Int. J. Syst. Evol. Microbiol.">
        <title>The Global Catalogue of Microorganisms (GCM) 10K type strain sequencing project: providing services to taxonomists for standard genome sequencing and annotation.</title>
        <authorList>
            <consortium name="The Broad Institute Genomics Platform"/>
            <consortium name="The Broad Institute Genome Sequencing Center for Infectious Disease"/>
            <person name="Wu L."/>
            <person name="Ma J."/>
        </authorList>
    </citation>
    <scope>NUCLEOTIDE SEQUENCE [LARGE SCALE GENOMIC DNA]</scope>
    <source>
        <strain evidence="4">JCM 15591</strain>
    </source>
</reference>
<dbReference type="InterPro" id="IPR050879">
    <property type="entry name" value="Acyltransferase_3"/>
</dbReference>
<keyword evidence="1" id="KW-0472">Membrane</keyword>
<sequence>MVLVHHAGLAAYLSGEPQRSLLTVGRVGHVGVIFFFVLSGFVLLWSTPPSASAAAFWWRRVARVVPLHLVTAAAALLLGFTIAPSLGPRPATGGWPATIANAVLLSSWVPTWSQAGDPVSWSPGCEAFFYALFPALALLAGRLRARGAWAHLVGAALGALAAALAIDTATLDLSRVPLMRLPEFVAGVAWCRGAPGRACAPPWRCCCSPSGG</sequence>
<gene>
    <name evidence="3" type="ORF">GCM10009810_26450</name>
</gene>
<accession>A0ABP4X203</accession>
<evidence type="ECO:0000256" key="1">
    <source>
        <dbReference type="SAM" id="Phobius"/>
    </source>
</evidence>
<name>A0ABP4X203_9MICO</name>
<dbReference type="PANTHER" id="PTHR23028:SF53">
    <property type="entry name" value="ACYL_TRANSF_3 DOMAIN-CONTAINING PROTEIN"/>
    <property type="match status" value="1"/>
</dbReference>
<feature type="transmembrane region" description="Helical" evidence="1">
    <location>
        <begin position="121"/>
        <end position="141"/>
    </location>
</feature>
<organism evidence="3 4">
    <name type="scientific">Nostocoides vanveenii</name>
    <dbReference type="NCBI Taxonomy" id="330835"/>
    <lineage>
        <taxon>Bacteria</taxon>
        <taxon>Bacillati</taxon>
        <taxon>Actinomycetota</taxon>
        <taxon>Actinomycetes</taxon>
        <taxon>Micrococcales</taxon>
        <taxon>Intrasporangiaceae</taxon>
        <taxon>Nostocoides</taxon>
    </lineage>
</organism>
<proteinExistence type="predicted"/>
<dbReference type="EMBL" id="BAAAPN010000057">
    <property type="protein sequence ID" value="GAA1766322.1"/>
    <property type="molecule type" value="Genomic_DNA"/>
</dbReference>
<feature type="transmembrane region" description="Helical" evidence="1">
    <location>
        <begin position="65"/>
        <end position="83"/>
    </location>
</feature>
<dbReference type="Pfam" id="PF01757">
    <property type="entry name" value="Acyl_transf_3"/>
    <property type="match status" value="1"/>
</dbReference>
<keyword evidence="4" id="KW-1185">Reference proteome</keyword>
<protein>
    <recommendedName>
        <fullName evidence="2">Acyltransferase 3 domain-containing protein</fullName>
    </recommendedName>
</protein>
<keyword evidence="1" id="KW-1133">Transmembrane helix</keyword>
<keyword evidence="1" id="KW-0812">Transmembrane</keyword>